<dbReference type="Proteomes" id="UP000307720">
    <property type="component" value="Unassembled WGS sequence"/>
</dbReference>
<dbReference type="EMBL" id="SRZB01000004">
    <property type="protein sequence ID" value="TGX99917.1"/>
    <property type="molecule type" value="Genomic_DNA"/>
</dbReference>
<organism evidence="1 2">
    <name type="scientific">Hominisplanchenecus murintestinalis</name>
    <dbReference type="NCBI Taxonomy" id="2941517"/>
    <lineage>
        <taxon>Bacteria</taxon>
        <taxon>Bacillati</taxon>
        <taxon>Bacillota</taxon>
        <taxon>Clostridia</taxon>
        <taxon>Lachnospirales</taxon>
        <taxon>Lachnospiraceae</taxon>
        <taxon>Hominisplanchenecus</taxon>
    </lineage>
</organism>
<proteinExistence type="predicted"/>
<evidence type="ECO:0000313" key="1">
    <source>
        <dbReference type="EMBL" id="TGX99917.1"/>
    </source>
</evidence>
<evidence type="ECO:0000313" key="2">
    <source>
        <dbReference type="Proteomes" id="UP000307720"/>
    </source>
</evidence>
<name>A0AC61R1R1_9FIRM</name>
<accession>A0AC61R1R1</accession>
<gene>
    <name evidence="1" type="ORF">E5357_04140</name>
</gene>
<protein>
    <submittedName>
        <fullName evidence="1">Xylan 1,4-beta-xylosidase</fullName>
    </submittedName>
</protein>
<sequence>MVNKEKRFETIYTQGTSWSIVIDNETGVNYLVHDTSITPLLNKDGSIVITDVNK</sequence>
<reference evidence="1" key="1">
    <citation type="submission" date="2019-04" db="EMBL/GenBank/DDBJ databases">
        <title>Microbes associate with the intestines of laboratory mice.</title>
        <authorList>
            <person name="Navarre W."/>
            <person name="Wong E."/>
            <person name="Huang K."/>
            <person name="Tropini C."/>
            <person name="Ng K."/>
            <person name="Yu B."/>
        </authorList>
    </citation>
    <scope>NUCLEOTIDE SEQUENCE</scope>
    <source>
        <strain evidence="1">NM72_1-8</strain>
    </source>
</reference>
<keyword evidence="2" id="KW-1185">Reference proteome</keyword>
<comment type="caution">
    <text evidence="1">The sequence shown here is derived from an EMBL/GenBank/DDBJ whole genome shotgun (WGS) entry which is preliminary data.</text>
</comment>